<protein>
    <recommendedName>
        <fullName evidence="3">C2H2-type domain-containing protein</fullName>
    </recommendedName>
</protein>
<dbReference type="EMBL" id="KN832871">
    <property type="protein sequence ID" value="KIN06371.1"/>
    <property type="molecule type" value="Genomic_DNA"/>
</dbReference>
<dbReference type="Gene3D" id="3.30.160.60">
    <property type="entry name" value="Classic Zinc Finger"/>
    <property type="match status" value="2"/>
</dbReference>
<feature type="region of interest" description="Disordered" evidence="2">
    <location>
        <begin position="493"/>
        <end position="522"/>
    </location>
</feature>
<feature type="compositionally biased region" description="Low complexity" evidence="2">
    <location>
        <begin position="32"/>
        <end position="44"/>
    </location>
</feature>
<feature type="region of interest" description="Disordered" evidence="2">
    <location>
        <begin position="771"/>
        <end position="850"/>
    </location>
</feature>
<dbReference type="PANTHER" id="PTHR35391">
    <property type="entry name" value="C2H2-TYPE DOMAIN-CONTAINING PROTEIN-RELATED"/>
    <property type="match status" value="1"/>
</dbReference>
<dbReference type="HOGENOM" id="CLU_015024_0_0_1"/>
<sequence>MNSTDARQLYGPERDLGLPPLDYPPQVLEIDPSSSTTLPSPSTPVSWNAPGFALPAFGEISTFGPSGSTRQVILETHDRGTAQNPLVQWYNGNDGPWVPKSSISDVPQERHPSTLRDHRVQFGHGNPYRQCIPSDVGPFQFGVPPSDSGYGTRRSDGDASVFSADAPDRDQDGRSFAGHVSDFQLFPGMVDGQSQDANPDDWNAMSDEQPGKTLLCQICRKPVKTRSELKKHDLRHSKPFVCDYPGCSRTEGFSTSNDLDRHRRSKHPSVLRGPAATKRYRCHVQGCKSKDKSWPRLDNFRSHLKRVHRKSFAEDDEFEKMVQQAGYMEPVASNINQDHGFDQSDSLREASQSAMPVQELKPPIMDHNWRGLYPEAMDHSQDLLDLKERQFEDPDREAPMDELASTYDSPPRETVHPSDVLQVPEPLHHGRSALQSTLSTPLSLKETYSRVSDEDPLPAVRTTGLRRPGKPEARHASALDAVTEVIKTALVGGSAPAENQGDARNHTPEWALSSRKSSPEPVCKPALKSMGLAPNINLRAAPSPSESSADAEAQRKAVEILKTLHHFGYIVQKDPSHSIKPFNPGSVASSRSEKLVTCSTCGKFKGRPCELKKHMKRHSRPYACTFPACNNKTFGSKNDWKRHENSQHFHLESWRCDVAKHEGGVCAKVCYRKQTFTDHLQKDHLISDGDAVSLKTQACHIGRNCQSRFWCGFCVKLIDLKKKSVEAWAERFDHIDDHFMGRNDFAQQSIQDWVPVDSSDQLKPDSLALRDFVPSPKHESPEGSAQSPDSRSSNGSSPEPTGLPESSSGDAGDAATQRKGKRKHGDDDDDDQPGKRHETGNDALVYCVRS</sequence>
<keyword evidence="5" id="KW-1185">Reference proteome</keyword>
<feature type="domain" description="C2H2-type" evidence="3">
    <location>
        <begin position="596"/>
        <end position="623"/>
    </location>
</feature>
<dbReference type="SMART" id="SM00355">
    <property type="entry name" value="ZnF_C2H2"/>
    <property type="match status" value="6"/>
</dbReference>
<evidence type="ECO:0000256" key="1">
    <source>
        <dbReference type="PROSITE-ProRule" id="PRU00042"/>
    </source>
</evidence>
<dbReference type="AlphaFoldDB" id="A0A0C3HDQ1"/>
<dbReference type="PROSITE" id="PS50157">
    <property type="entry name" value="ZINC_FINGER_C2H2_2"/>
    <property type="match status" value="1"/>
</dbReference>
<keyword evidence="1" id="KW-0863">Zinc-finger</keyword>
<feature type="region of interest" description="Disordered" evidence="2">
    <location>
        <begin position="146"/>
        <end position="176"/>
    </location>
</feature>
<reference evidence="4 5" key="1">
    <citation type="submission" date="2014-04" db="EMBL/GenBank/DDBJ databases">
        <authorList>
            <consortium name="DOE Joint Genome Institute"/>
            <person name="Kuo A."/>
            <person name="Martino E."/>
            <person name="Perotto S."/>
            <person name="Kohler A."/>
            <person name="Nagy L.G."/>
            <person name="Floudas D."/>
            <person name="Copeland A."/>
            <person name="Barry K.W."/>
            <person name="Cichocki N."/>
            <person name="Veneault-Fourrey C."/>
            <person name="LaButti K."/>
            <person name="Lindquist E.A."/>
            <person name="Lipzen A."/>
            <person name="Lundell T."/>
            <person name="Morin E."/>
            <person name="Murat C."/>
            <person name="Sun H."/>
            <person name="Tunlid A."/>
            <person name="Henrissat B."/>
            <person name="Grigoriev I.V."/>
            <person name="Hibbett D.S."/>
            <person name="Martin F."/>
            <person name="Nordberg H.P."/>
            <person name="Cantor M.N."/>
            <person name="Hua S.X."/>
        </authorList>
    </citation>
    <scope>NUCLEOTIDE SEQUENCE [LARGE SCALE GENOMIC DNA]</scope>
    <source>
        <strain evidence="4 5">Zn</strain>
    </source>
</reference>
<evidence type="ECO:0000259" key="3">
    <source>
        <dbReference type="PROSITE" id="PS50157"/>
    </source>
</evidence>
<dbReference type="InterPro" id="IPR013087">
    <property type="entry name" value="Znf_C2H2_type"/>
</dbReference>
<evidence type="ECO:0000313" key="4">
    <source>
        <dbReference type="EMBL" id="KIN06371.1"/>
    </source>
</evidence>
<dbReference type="Proteomes" id="UP000054321">
    <property type="component" value="Unassembled WGS sequence"/>
</dbReference>
<dbReference type="PROSITE" id="PS00028">
    <property type="entry name" value="ZINC_FINGER_C2H2_1"/>
    <property type="match status" value="1"/>
</dbReference>
<name>A0A0C3HDQ1_OIDMZ</name>
<accession>A0A0C3HDQ1</accession>
<dbReference type="STRING" id="913774.A0A0C3HDQ1"/>
<feature type="compositionally biased region" description="Polar residues" evidence="2">
    <location>
        <begin position="433"/>
        <end position="442"/>
    </location>
</feature>
<dbReference type="GO" id="GO:0008270">
    <property type="term" value="F:zinc ion binding"/>
    <property type="evidence" value="ECO:0007669"/>
    <property type="project" value="UniProtKB-KW"/>
</dbReference>
<feature type="compositionally biased region" description="Low complexity" evidence="2">
    <location>
        <begin position="787"/>
        <end position="800"/>
    </location>
</feature>
<feature type="region of interest" description="Disordered" evidence="2">
    <location>
        <begin position="392"/>
        <end position="418"/>
    </location>
</feature>
<dbReference type="OrthoDB" id="6077919at2759"/>
<evidence type="ECO:0000256" key="2">
    <source>
        <dbReference type="SAM" id="MobiDB-lite"/>
    </source>
</evidence>
<keyword evidence="1" id="KW-0479">Metal-binding</keyword>
<organism evidence="4 5">
    <name type="scientific">Oidiodendron maius (strain Zn)</name>
    <dbReference type="NCBI Taxonomy" id="913774"/>
    <lineage>
        <taxon>Eukaryota</taxon>
        <taxon>Fungi</taxon>
        <taxon>Dikarya</taxon>
        <taxon>Ascomycota</taxon>
        <taxon>Pezizomycotina</taxon>
        <taxon>Leotiomycetes</taxon>
        <taxon>Leotiomycetes incertae sedis</taxon>
        <taxon>Myxotrichaceae</taxon>
        <taxon>Oidiodendron</taxon>
    </lineage>
</organism>
<gene>
    <name evidence="4" type="ORF">OIDMADRAFT_49859</name>
</gene>
<reference evidence="5" key="2">
    <citation type="submission" date="2015-01" db="EMBL/GenBank/DDBJ databases">
        <title>Evolutionary Origins and Diversification of the Mycorrhizal Mutualists.</title>
        <authorList>
            <consortium name="DOE Joint Genome Institute"/>
            <consortium name="Mycorrhizal Genomics Consortium"/>
            <person name="Kohler A."/>
            <person name="Kuo A."/>
            <person name="Nagy L.G."/>
            <person name="Floudas D."/>
            <person name="Copeland A."/>
            <person name="Barry K.W."/>
            <person name="Cichocki N."/>
            <person name="Veneault-Fourrey C."/>
            <person name="LaButti K."/>
            <person name="Lindquist E.A."/>
            <person name="Lipzen A."/>
            <person name="Lundell T."/>
            <person name="Morin E."/>
            <person name="Murat C."/>
            <person name="Riley R."/>
            <person name="Ohm R."/>
            <person name="Sun H."/>
            <person name="Tunlid A."/>
            <person name="Henrissat B."/>
            <person name="Grigoriev I.V."/>
            <person name="Hibbett D.S."/>
            <person name="Martin F."/>
        </authorList>
    </citation>
    <scope>NUCLEOTIDE SEQUENCE [LARGE SCALE GENOMIC DNA]</scope>
    <source>
        <strain evidence="5">Zn</strain>
    </source>
</reference>
<feature type="region of interest" description="Disordered" evidence="2">
    <location>
        <begin position="1"/>
        <end position="44"/>
    </location>
</feature>
<dbReference type="PANTHER" id="PTHR35391:SF3">
    <property type="entry name" value="FINGER DOMAIN PROTEIN, PUTATIVE (AFU_ORTHOLOGUE AFUA_8G04300)-RELATED"/>
    <property type="match status" value="1"/>
</dbReference>
<keyword evidence="1" id="KW-0862">Zinc</keyword>
<dbReference type="InParanoid" id="A0A0C3HDQ1"/>
<evidence type="ECO:0000313" key="5">
    <source>
        <dbReference type="Proteomes" id="UP000054321"/>
    </source>
</evidence>
<feature type="region of interest" description="Disordered" evidence="2">
    <location>
        <begin position="433"/>
        <end position="476"/>
    </location>
</feature>
<proteinExistence type="predicted"/>